<dbReference type="KEGG" id="ttk:TST_0723"/>
<dbReference type="GO" id="GO:0004316">
    <property type="term" value="F:3-oxoacyl-[acyl-carrier-protein] reductase (NADPH) activity"/>
    <property type="evidence" value="ECO:0007669"/>
    <property type="project" value="UniProtKB-EC"/>
</dbReference>
<evidence type="ECO:0000256" key="6">
    <source>
        <dbReference type="ARBA" id="ARBA00023027"/>
    </source>
</evidence>
<evidence type="ECO:0000256" key="5">
    <source>
        <dbReference type="ARBA" id="ARBA00023002"/>
    </source>
</evidence>
<dbReference type="NCBIfam" id="NF005559">
    <property type="entry name" value="PRK07231.1"/>
    <property type="match status" value="1"/>
</dbReference>
<dbReference type="Gene3D" id="3.40.50.720">
    <property type="entry name" value="NAD(P)-binding Rossmann-like Domain"/>
    <property type="match status" value="1"/>
</dbReference>
<dbReference type="InterPro" id="IPR057326">
    <property type="entry name" value="KR_dom"/>
</dbReference>
<dbReference type="Proteomes" id="UP000063234">
    <property type="component" value="Chromosome"/>
</dbReference>
<dbReference type="InterPro" id="IPR036291">
    <property type="entry name" value="NAD(P)-bd_dom_sf"/>
</dbReference>
<evidence type="ECO:0000256" key="2">
    <source>
        <dbReference type="ARBA" id="ARBA00006484"/>
    </source>
</evidence>
<dbReference type="RefSeq" id="WP_068549523.1">
    <property type="nucleotide sequence ID" value="NZ_AP013035.1"/>
</dbReference>
<dbReference type="FunFam" id="3.40.50.720:FF:000115">
    <property type="entry name" value="3-oxoacyl-[acyl-carrier-protein] reductase FabG"/>
    <property type="match status" value="1"/>
</dbReference>
<gene>
    <name evidence="10" type="ORF">TST_0723</name>
</gene>
<keyword evidence="5 10" id="KW-0560">Oxidoreductase</keyword>
<dbReference type="STRING" id="1298851.TST_0723"/>
<dbReference type="InterPro" id="IPR002347">
    <property type="entry name" value="SDR_fam"/>
</dbReference>
<dbReference type="PANTHER" id="PTHR24321:SF8">
    <property type="entry name" value="ESTRADIOL 17-BETA-DEHYDROGENASE 8-RELATED"/>
    <property type="match status" value="1"/>
</dbReference>
<accession>A0A0S3QT63</accession>
<keyword evidence="11" id="KW-1185">Reference proteome</keyword>
<sequence length="246" mass="26111">MRLKDKVAIVTGGAKGIGKATSILFAKEGAKVVVADVDEIAGANTVEEIENLGGEGIFVKTDVTDLNSVKNMAQTCINKFGRIDILINNAGIIRDQTLLKMSPEEFDAVINVNLKGVFNCTKVVGEYMVQQGSGVILNASSIVALYGNFGQTNYVASKSAVIGMTKVWARELGPKGIRVNAVAPGFIATEMTRGIPEKVQQMIIEKTPLKRMGSPEEVAKVYLFLASDDASFVNGAVISVDGGLVI</sequence>
<comment type="function">
    <text evidence="1">Catalyzes the NADPH-dependent reduction of beta-ketoacyl-ACP substrates to beta-hydroxyacyl-ACP products, the first reductive step in the elongation cycle of fatty acid biosynthesis.</text>
</comment>
<organism evidence="10 11">
    <name type="scientific">Thermosulfidibacter takaii (strain DSM 17441 / JCM 13301 / NBRC 103674 / ABI70S6)</name>
    <dbReference type="NCBI Taxonomy" id="1298851"/>
    <lineage>
        <taxon>Bacteria</taxon>
        <taxon>Pseudomonadati</taxon>
        <taxon>Thermosulfidibacterota</taxon>
        <taxon>Thermosulfidibacteria</taxon>
        <taxon>Thermosulfidibacterales</taxon>
        <taxon>Thermosulfidibacteraceae</taxon>
    </lineage>
</organism>
<dbReference type="InterPro" id="IPR020904">
    <property type="entry name" value="Sc_DH/Rdtase_CS"/>
</dbReference>
<dbReference type="Pfam" id="PF13561">
    <property type="entry name" value="adh_short_C2"/>
    <property type="match status" value="1"/>
</dbReference>
<evidence type="ECO:0000259" key="9">
    <source>
        <dbReference type="SMART" id="SM00822"/>
    </source>
</evidence>
<dbReference type="PRINTS" id="PR00080">
    <property type="entry name" value="SDRFAMILY"/>
</dbReference>
<comment type="similarity">
    <text evidence="2">Belongs to the short-chain dehydrogenases/reductases (SDR) family.</text>
</comment>
<dbReference type="PRINTS" id="PR00081">
    <property type="entry name" value="GDHRDH"/>
</dbReference>
<dbReference type="SUPFAM" id="SSF51735">
    <property type="entry name" value="NAD(P)-binding Rossmann-fold domains"/>
    <property type="match status" value="1"/>
</dbReference>
<feature type="domain" description="Ketoreductase" evidence="9">
    <location>
        <begin position="6"/>
        <end position="185"/>
    </location>
</feature>
<dbReference type="PROSITE" id="PS00061">
    <property type="entry name" value="ADH_SHORT"/>
    <property type="match status" value="1"/>
</dbReference>
<name>A0A0S3QT63_THET7</name>
<dbReference type="NCBIfam" id="NF009466">
    <property type="entry name" value="PRK12826.1-2"/>
    <property type="match status" value="1"/>
</dbReference>
<dbReference type="OrthoDB" id="9803333at2"/>
<dbReference type="CDD" id="cd05333">
    <property type="entry name" value="BKR_SDR_c"/>
    <property type="match status" value="1"/>
</dbReference>
<keyword evidence="6" id="KW-0520">NAD</keyword>
<evidence type="ECO:0000256" key="8">
    <source>
        <dbReference type="ARBA" id="ARBA00048508"/>
    </source>
</evidence>
<evidence type="ECO:0000313" key="11">
    <source>
        <dbReference type="Proteomes" id="UP000063234"/>
    </source>
</evidence>
<evidence type="ECO:0000256" key="7">
    <source>
        <dbReference type="ARBA" id="ARBA00029899"/>
    </source>
</evidence>
<evidence type="ECO:0000256" key="3">
    <source>
        <dbReference type="ARBA" id="ARBA00017650"/>
    </source>
</evidence>
<dbReference type="PATRIC" id="fig|1298851.3.peg.750"/>
<dbReference type="AlphaFoldDB" id="A0A0S3QT63"/>
<evidence type="ECO:0000256" key="1">
    <source>
        <dbReference type="ARBA" id="ARBA00002607"/>
    </source>
</evidence>
<dbReference type="EMBL" id="AP013035">
    <property type="protein sequence ID" value="BAT71528.1"/>
    <property type="molecule type" value="Genomic_DNA"/>
</dbReference>
<evidence type="ECO:0000313" key="10">
    <source>
        <dbReference type="EMBL" id="BAT71528.1"/>
    </source>
</evidence>
<dbReference type="PANTHER" id="PTHR24321">
    <property type="entry name" value="DEHYDROGENASES, SHORT CHAIN"/>
    <property type="match status" value="1"/>
</dbReference>
<evidence type="ECO:0000256" key="4">
    <source>
        <dbReference type="ARBA" id="ARBA00022857"/>
    </source>
</evidence>
<keyword evidence="4" id="KW-0521">NADP</keyword>
<protein>
    <recommendedName>
        <fullName evidence="3">3-oxoacyl-[acyl-carrier-protein] reductase FabG</fullName>
    </recommendedName>
    <alternativeName>
        <fullName evidence="7">Beta-ketoacyl-ACP reductase</fullName>
    </alternativeName>
</protein>
<dbReference type="NCBIfam" id="NF004198">
    <property type="entry name" value="PRK05653.1-3"/>
    <property type="match status" value="1"/>
</dbReference>
<proteinExistence type="inferred from homology"/>
<reference evidence="11" key="1">
    <citation type="journal article" date="2018" name="Science">
        <title>A primordial and reversible TCA cycle in a facultatively chemolithoautotrophic thermophile.</title>
        <authorList>
            <person name="Nunoura T."/>
            <person name="Chikaraishi Y."/>
            <person name="Izaki R."/>
            <person name="Suwa T."/>
            <person name="Sato T."/>
            <person name="Harada T."/>
            <person name="Mori K."/>
            <person name="Kato Y."/>
            <person name="Miyazaki M."/>
            <person name="Shimamura S."/>
            <person name="Yanagawa K."/>
            <person name="Shuto A."/>
            <person name="Ohkouchi N."/>
            <person name="Fujita N."/>
            <person name="Takaki Y."/>
            <person name="Atomi H."/>
            <person name="Takai K."/>
        </authorList>
    </citation>
    <scope>NUCLEOTIDE SEQUENCE [LARGE SCALE GENOMIC DNA]</scope>
    <source>
        <strain evidence="11">DSM 17441 / JCM 13301 / NBRC 103674 / ABI70S6</strain>
    </source>
</reference>
<dbReference type="SMART" id="SM00822">
    <property type="entry name" value="PKS_KR"/>
    <property type="match status" value="1"/>
</dbReference>
<comment type="catalytic activity">
    <reaction evidence="8">
        <text>a (3R)-hydroxyacyl-[ACP] + NADP(+) = a 3-oxoacyl-[ACP] + NADPH + H(+)</text>
        <dbReference type="Rhea" id="RHEA:17397"/>
        <dbReference type="Rhea" id="RHEA-COMP:9916"/>
        <dbReference type="Rhea" id="RHEA-COMP:9945"/>
        <dbReference type="ChEBI" id="CHEBI:15378"/>
        <dbReference type="ChEBI" id="CHEBI:57783"/>
        <dbReference type="ChEBI" id="CHEBI:58349"/>
        <dbReference type="ChEBI" id="CHEBI:78776"/>
        <dbReference type="ChEBI" id="CHEBI:78827"/>
        <dbReference type="EC" id="1.1.1.100"/>
    </reaction>
</comment>